<dbReference type="SUPFAM" id="SSF48350">
    <property type="entry name" value="GTPase activation domain, GAP"/>
    <property type="match status" value="1"/>
</dbReference>
<dbReference type="FunFam" id="3.30.530.20:FF:000009">
    <property type="entry name" value="StAR related lipid transfer domain containing 13"/>
    <property type="match status" value="1"/>
</dbReference>
<evidence type="ECO:0000256" key="7">
    <source>
        <dbReference type="SAM" id="MobiDB-lite"/>
    </source>
</evidence>
<dbReference type="Pfam" id="PF01852">
    <property type="entry name" value="START"/>
    <property type="match status" value="1"/>
</dbReference>
<organism evidence="10 11">
    <name type="scientific">Scleropages formosus</name>
    <name type="common">Asian bonytongue</name>
    <name type="synonym">Osteoglossum formosum</name>
    <dbReference type="NCBI Taxonomy" id="113540"/>
    <lineage>
        <taxon>Eukaryota</taxon>
        <taxon>Metazoa</taxon>
        <taxon>Chordata</taxon>
        <taxon>Craniata</taxon>
        <taxon>Vertebrata</taxon>
        <taxon>Euteleostomi</taxon>
        <taxon>Actinopterygii</taxon>
        <taxon>Neopterygii</taxon>
        <taxon>Teleostei</taxon>
        <taxon>Osteoglossocephala</taxon>
        <taxon>Osteoglossomorpha</taxon>
        <taxon>Osteoglossiformes</taxon>
        <taxon>Osteoglossidae</taxon>
        <taxon>Scleropages</taxon>
    </lineage>
</organism>
<dbReference type="Proteomes" id="UP000694397">
    <property type="component" value="Chromosome 16"/>
</dbReference>
<gene>
    <name evidence="10" type="primary">DLC1</name>
    <name evidence="10" type="synonym">dlc1</name>
</gene>
<reference evidence="10 11" key="1">
    <citation type="submission" date="2019-04" db="EMBL/GenBank/DDBJ databases">
        <authorList>
            <consortium name="Wellcome Sanger Institute Data Sharing"/>
        </authorList>
    </citation>
    <scope>NUCLEOTIDE SEQUENCE [LARGE SCALE GENOMIC DNA]</scope>
</reference>
<evidence type="ECO:0000313" key="10">
    <source>
        <dbReference type="Ensembl" id="ENSSFOP00015074888.1"/>
    </source>
</evidence>
<reference evidence="10" key="2">
    <citation type="submission" date="2025-08" db="UniProtKB">
        <authorList>
            <consortium name="Ensembl"/>
        </authorList>
    </citation>
    <scope>IDENTIFICATION</scope>
</reference>
<keyword evidence="3" id="KW-0343">GTPase activation</keyword>
<protein>
    <submittedName>
        <fullName evidence="10">DLC1 Rho GTPase activating protein</fullName>
    </submittedName>
</protein>
<comment type="subcellular location">
    <subcellularLocation>
        <location evidence="2">Cytoplasm</location>
    </subcellularLocation>
    <subcellularLocation>
        <location evidence="1">Membrane</location>
    </subcellularLocation>
</comment>
<feature type="region of interest" description="Disordered" evidence="7">
    <location>
        <begin position="303"/>
        <end position="325"/>
    </location>
</feature>
<feature type="compositionally biased region" description="Polar residues" evidence="7">
    <location>
        <begin position="90"/>
        <end position="105"/>
    </location>
</feature>
<accession>A0A8C9WH55</accession>
<evidence type="ECO:0000256" key="4">
    <source>
        <dbReference type="ARBA" id="ARBA00022490"/>
    </source>
</evidence>
<feature type="region of interest" description="Disordered" evidence="7">
    <location>
        <begin position="996"/>
        <end position="1083"/>
    </location>
</feature>
<dbReference type="OrthoDB" id="10003330at2759"/>
<feature type="region of interest" description="Disordered" evidence="7">
    <location>
        <begin position="704"/>
        <end position="788"/>
    </location>
</feature>
<evidence type="ECO:0000256" key="3">
    <source>
        <dbReference type="ARBA" id="ARBA00022468"/>
    </source>
</evidence>
<dbReference type="SUPFAM" id="SSF47769">
    <property type="entry name" value="SAM/Pointed domain"/>
    <property type="match status" value="1"/>
</dbReference>
<feature type="domain" description="START" evidence="9">
    <location>
        <begin position="1374"/>
        <end position="1556"/>
    </location>
</feature>
<dbReference type="InterPro" id="IPR008936">
    <property type="entry name" value="Rho_GTPase_activation_prot"/>
</dbReference>
<dbReference type="CDD" id="cd04375">
    <property type="entry name" value="RhoGAP_DLC1"/>
    <property type="match status" value="1"/>
</dbReference>
<dbReference type="GO" id="GO:0005737">
    <property type="term" value="C:cytoplasm"/>
    <property type="evidence" value="ECO:0007669"/>
    <property type="project" value="UniProtKB-SubCell"/>
</dbReference>
<dbReference type="PANTHER" id="PTHR12659:SF2">
    <property type="entry name" value="RHO GTPASE-ACTIVATING PROTEIN 7"/>
    <property type="match status" value="1"/>
</dbReference>
<feature type="region of interest" description="Disordered" evidence="7">
    <location>
        <begin position="90"/>
        <end position="227"/>
    </location>
</feature>
<dbReference type="CDD" id="cd08869">
    <property type="entry name" value="START_RhoGAP"/>
    <property type="match status" value="1"/>
</dbReference>
<evidence type="ECO:0000259" key="8">
    <source>
        <dbReference type="PROSITE" id="PS50238"/>
    </source>
</evidence>
<dbReference type="SMART" id="SM00324">
    <property type="entry name" value="RhoGAP"/>
    <property type="match status" value="1"/>
</dbReference>
<dbReference type="GO" id="GO:0005096">
    <property type="term" value="F:GTPase activator activity"/>
    <property type="evidence" value="ECO:0007669"/>
    <property type="project" value="UniProtKB-KW"/>
</dbReference>
<feature type="domain" description="Rho-GAP" evidence="8">
    <location>
        <begin position="1144"/>
        <end position="1350"/>
    </location>
</feature>
<dbReference type="PROSITE" id="PS50238">
    <property type="entry name" value="RHOGAP"/>
    <property type="match status" value="1"/>
</dbReference>
<evidence type="ECO:0000313" key="11">
    <source>
        <dbReference type="Proteomes" id="UP000694397"/>
    </source>
</evidence>
<dbReference type="FunFam" id="1.10.555.10:FF:000007">
    <property type="entry name" value="rho GTPase-activating protein 7 isoform X2"/>
    <property type="match status" value="1"/>
</dbReference>
<feature type="region of interest" description="Disordered" evidence="7">
    <location>
        <begin position="378"/>
        <end position="399"/>
    </location>
</feature>
<evidence type="ECO:0000256" key="5">
    <source>
        <dbReference type="ARBA" id="ARBA00022553"/>
    </source>
</evidence>
<dbReference type="GeneID" id="108924484"/>
<dbReference type="Pfam" id="PF00620">
    <property type="entry name" value="RhoGAP"/>
    <property type="match status" value="1"/>
</dbReference>
<feature type="compositionally biased region" description="Basic residues" evidence="7">
    <location>
        <begin position="462"/>
        <end position="471"/>
    </location>
</feature>
<feature type="compositionally biased region" description="Gly residues" evidence="7">
    <location>
        <begin position="825"/>
        <end position="835"/>
    </location>
</feature>
<dbReference type="CTD" id="10395"/>
<dbReference type="InterPro" id="IPR002913">
    <property type="entry name" value="START_lipid-bd_dom"/>
</dbReference>
<dbReference type="InterPro" id="IPR013761">
    <property type="entry name" value="SAM/pointed_sf"/>
</dbReference>
<dbReference type="GO" id="GO:0030036">
    <property type="term" value="P:actin cytoskeleton organization"/>
    <property type="evidence" value="ECO:0007669"/>
    <property type="project" value="TreeGrafter"/>
</dbReference>
<dbReference type="GO" id="GO:0008289">
    <property type="term" value="F:lipid binding"/>
    <property type="evidence" value="ECO:0007669"/>
    <property type="project" value="InterPro"/>
</dbReference>
<dbReference type="SUPFAM" id="SSF55961">
    <property type="entry name" value="Bet v1-like"/>
    <property type="match status" value="1"/>
</dbReference>
<evidence type="ECO:0000256" key="1">
    <source>
        <dbReference type="ARBA" id="ARBA00004370"/>
    </source>
</evidence>
<dbReference type="GO" id="GO:0035023">
    <property type="term" value="P:regulation of Rho protein signal transduction"/>
    <property type="evidence" value="ECO:0007669"/>
    <property type="project" value="TreeGrafter"/>
</dbReference>
<feature type="compositionally biased region" description="Polar residues" evidence="7">
    <location>
        <begin position="1006"/>
        <end position="1019"/>
    </location>
</feature>
<reference evidence="10" key="3">
    <citation type="submission" date="2025-09" db="UniProtKB">
        <authorList>
            <consortium name="Ensembl"/>
        </authorList>
    </citation>
    <scope>IDENTIFICATION</scope>
</reference>
<keyword evidence="5" id="KW-0597">Phosphoprotein</keyword>
<dbReference type="Gene3D" id="1.10.287.2070">
    <property type="match status" value="1"/>
</dbReference>
<feature type="compositionally biased region" description="Basic and acidic residues" evidence="7">
    <location>
        <begin position="472"/>
        <end position="492"/>
    </location>
</feature>
<dbReference type="SMART" id="SM00234">
    <property type="entry name" value="START"/>
    <property type="match status" value="1"/>
</dbReference>
<dbReference type="GO" id="GO:0007165">
    <property type="term" value="P:signal transduction"/>
    <property type="evidence" value="ECO:0007669"/>
    <property type="project" value="InterPro"/>
</dbReference>
<feature type="region of interest" description="Disordered" evidence="7">
    <location>
        <begin position="935"/>
        <end position="962"/>
    </location>
</feature>
<feature type="compositionally biased region" description="Polar residues" evidence="7">
    <location>
        <begin position="935"/>
        <end position="952"/>
    </location>
</feature>
<feature type="compositionally biased region" description="Polar residues" evidence="7">
    <location>
        <begin position="707"/>
        <end position="719"/>
    </location>
</feature>
<feature type="compositionally biased region" description="Basic and acidic residues" evidence="7">
    <location>
        <begin position="1041"/>
        <end position="1050"/>
    </location>
</feature>
<dbReference type="PANTHER" id="PTHR12659">
    <property type="entry name" value="RHO-TYPE GTPASE ACTIVATING PROTEIN"/>
    <property type="match status" value="1"/>
</dbReference>
<feature type="region of interest" description="Disordered" evidence="7">
    <location>
        <begin position="816"/>
        <end position="858"/>
    </location>
</feature>
<dbReference type="RefSeq" id="XP_029114734.1">
    <property type="nucleotide sequence ID" value="XM_029258901.1"/>
</dbReference>
<dbReference type="InterPro" id="IPR023393">
    <property type="entry name" value="START-like_dom_sf"/>
</dbReference>
<sequence length="1581" mass="174301">MPVAIRRRSLEDHVTIGAGLKYSYDDLDVDSFHGAIRRIPALTEDLAEGHRVRCSSLPGRYREAREDGYWFVPDGNRVWVTSHQARQSKCITDSISDQRPDNNSVDPGPFHSDQDEFPEPCPSNGCTSKEELPHAKSLPRGCEDNGQGNSSQGASEAHWQTPRSPSQDHTVPYRGGEDKGHYSTLQKAVSQVLGGSSDQVHTPPLSNAATGTRTSNSASFPSGNMDRHPSELCRWTDLCQASVVEKDSEILQVRTTGQSLLEEPGHVTSTRRINQEGRSISEHHDRSTSENAIAIEGLCSQKTLNQTTQEPREDRVSETESVAAETAPGVANVKAPQGYRENVDAGVSTTAKCLSREASKNQATGDRSKDTGADVIVEEEGCGQGPPEESDTRTSSEGDPYSALCVPVADRPVAPQERGMSTGETLCEVSHTPGVCDTRNFTGEDRRVVSETGAANKESHSRPRVKPAAKARHADVTDREGLKERGHEDGAVKLRRKGPKEERGHSRLDSMVLLIMKLDQLDHDIDDALSGASRRPAAGPPVPPALGMKDKAEVEAKEACTWLRAAGFPQYAQLYEDGQFPINISSVTWDHDFLDRDAIEALCRRLNTLNKCTMMRLEISPQRKQSEDSDEDEPCAISGRWTFQRDSKRWSRLEELEVFSPSMESPDIARLSGSAESLLTEPDWPCRGTPSLVTAGDGTTRAGSLASICSSGTSGATEDSPSEGLPSPSPSPPYPNTVGFPFDDTKQTSKSARSRARSFLRRMESLRLRGASSRRRKKTAASKLEISGPVLRQGPDEERLRRLNCVDVAVLRERSVSCSAEPRGGQSGSSGGSSGSGSSAVSTPSPVTRTRSHSTAASSAKRAGMYLEGFDPFSLLQLESRGVAEQNQHVRKEAVSEQGNEEEEEEEEVMIFLIPEGHKPGTFPKALCDGRLSSTNSIQRRGSTQRRSSAGSLDSRLSFYDNVPPQEDAEEEEALPYKLEDVLRSFADVWVERAAQAGEEGDSDSALDSASPCPSSPLQSHLEEAENGSDLDSTLNEQDETLIRHERRDSGVGPLLTRSNSRPPKLRWPSFQSSHRPSLPSAPLQVSSQSVFQMNLLQKFSLLKLTALLEKHAPTHKQGFSWAVPKFMKRTKVREYRGRSVFGVPLRVNVQRTGQPLPLGIQQAMRYLRSQCLDQVGLFRKSGVKSRIQALRQMNEACSEGVSYEGQSAYDVADMLKQYFRDLPEPLLTSKLSETFLQIYQYVPKEQRLQAAKAATLLLPDENREALQALLCFLSDVAAAAGENQMTCTNLAVCLAPSLFHLNTLRRDGSSPRVMQRKQSLGKPDQRDLNENLAATQGLAHMITECRKLFQIPEEMSFCRNSYVEQGLPAAALEELEQGSDVSSLRSALESLLKEAKDRFRGYDSCSTPEQVELAYKKVHDGFPLRLWKASTEVPATPEEVLTRLLREQHRWDEDLLQARVLESLDPHTEVYQYVQDSMAPQPPRDHVVLRKWATDLPKGACALVCASVNHEGAPLMGVRANVLAARYYMEPCGPGRTRLTYLCRTDCRGHFPEWYNKVFGHWCAAEVAEIRDSFASAPDK</sequence>
<evidence type="ECO:0000256" key="2">
    <source>
        <dbReference type="ARBA" id="ARBA00004496"/>
    </source>
</evidence>
<proteinExistence type="predicted"/>
<name>A0A8C9WH55_SCLFO</name>
<dbReference type="Gene3D" id="1.10.555.10">
    <property type="entry name" value="Rho GTPase activation protein"/>
    <property type="match status" value="1"/>
</dbReference>
<dbReference type="InterPro" id="IPR000198">
    <property type="entry name" value="RhoGAP_dom"/>
</dbReference>
<dbReference type="GO" id="GO:0045121">
    <property type="term" value="C:membrane raft"/>
    <property type="evidence" value="ECO:0007669"/>
    <property type="project" value="TreeGrafter"/>
</dbReference>
<feature type="compositionally biased region" description="Polar residues" evidence="7">
    <location>
        <begin position="183"/>
        <end position="222"/>
    </location>
</feature>
<evidence type="ECO:0000259" key="9">
    <source>
        <dbReference type="PROSITE" id="PS50848"/>
    </source>
</evidence>
<feature type="region of interest" description="Disordered" evidence="7">
    <location>
        <begin position="450"/>
        <end position="505"/>
    </location>
</feature>
<dbReference type="GeneTree" id="ENSGT00950000183061"/>
<keyword evidence="11" id="KW-1185">Reference proteome</keyword>
<dbReference type="Ensembl" id="ENSSFOT00015080209.1">
    <property type="protein sequence ID" value="ENSSFOP00015074888.1"/>
    <property type="gene ID" value="ENSSFOG00015000648.2"/>
</dbReference>
<keyword evidence="4" id="KW-0963">Cytoplasm</keyword>
<dbReference type="GO" id="GO:0005925">
    <property type="term" value="C:focal adhesion"/>
    <property type="evidence" value="ECO:0007669"/>
    <property type="project" value="TreeGrafter"/>
</dbReference>
<dbReference type="Gene3D" id="3.30.530.20">
    <property type="match status" value="1"/>
</dbReference>
<evidence type="ECO:0000256" key="6">
    <source>
        <dbReference type="ARBA" id="ARBA00023136"/>
    </source>
</evidence>
<keyword evidence="6" id="KW-0472">Membrane</keyword>
<dbReference type="PROSITE" id="PS50848">
    <property type="entry name" value="START"/>
    <property type="match status" value="1"/>
</dbReference>